<organism evidence="3 4">
    <name type="scientific">Adiantum capillus-veneris</name>
    <name type="common">Maidenhair fern</name>
    <dbReference type="NCBI Taxonomy" id="13818"/>
    <lineage>
        <taxon>Eukaryota</taxon>
        <taxon>Viridiplantae</taxon>
        <taxon>Streptophyta</taxon>
        <taxon>Embryophyta</taxon>
        <taxon>Tracheophyta</taxon>
        <taxon>Polypodiopsida</taxon>
        <taxon>Polypodiidae</taxon>
        <taxon>Polypodiales</taxon>
        <taxon>Pteridineae</taxon>
        <taxon>Pteridaceae</taxon>
        <taxon>Vittarioideae</taxon>
        <taxon>Adiantum</taxon>
    </lineage>
</organism>
<reference evidence="3" key="1">
    <citation type="submission" date="2021-01" db="EMBL/GenBank/DDBJ databases">
        <title>Adiantum capillus-veneris genome.</title>
        <authorList>
            <person name="Fang Y."/>
            <person name="Liao Q."/>
        </authorList>
    </citation>
    <scope>NUCLEOTIDE SEQUENCE</scope>
    <source>
        <strain evidence="3">H3</strain>
        <tissue evidence="3">Leaf</tissue>
    </source>
</reference>
<dbReference type="OrthoDB" id="692041at2759"/>
<dbReference type="AlphaFoldDB" id="A0A9D4U8E9"/>
<comment type="caution">
    <text evidence="3">The sequence shown here is derived from an EMBL/GenBank/DDBJ whole genome shotgun (WGS) entry which is preliminary data.</text>
</comment>
<dbReference type="PANTHER" id="PTHR34451">
    <property type="entry name" value="PHD FINGER FAMILY PROTEIN"/>
    <property type="match status" value="1"/>
</dbReference>
<dbReference type="CDD" id="cd15489">
    <property type="entry name" value="PHD_SF"/>
    <property type="match status" value="1"/>
</dbReference>
<accession>A0A9D4U8E9</accession>
<dbReference type="PANTHER" id="PTHR34451:SF7">
    <property type="entry name" value="PHD FINGER FAMILY PROTEIN"/>
    <property type="match status" value="1"/>
</dbReference>
<evidence type="ECO:0000256" key="2">
    <source>
        <dbReference type="SAM" id="Phobius"/>
    </source>
</evidence>
<evidence type="ECO:0000256" key="1">
    <source>
        <dbReference type="SAM" id="MobiDB-lite"/>
    </source>
</evidence>
<sequence>MQVHDCNTRCLRGDRVGHFIGSKLTLQSSHSPLSFALGGAESWPPKARHGSCRWLPIVLGIMQESREERRTVYRNSYDEAGKLQKCTSSDVRVLGGMGNTGCSVDGSDQVQRVGASQCSESLSSHGSDGATGCSSCQRVGHDVHRIKKNGAVQLHCTTCVLFQYKGMYCSQCFHVYAAPDQLGDPALWLTCSKCHRFCHMECAQKAGLPTDSFFFACQYCHHDSSAENQQGNPSLKRSRTDDSCSLEYQETLAAAQIVSVFASKEAKEAKVRARACAAVAAKAAKLAKSALDVAHRAGLEELRWRLEAHRQTSVATPLQSTIRNLQSGVYMGDARSQPAVGLDDKSHQKVFMPPHHRVVGKTFGSVPDISKAAATANLSHHQRRVLPPVVSTDVSGSPFVSSHIVRKPPQQQSTTGLVGSGQRGSLPPFPKDQRLSRICEGSEVDAAPEGILESSVFVRASKSDSAAQCDTVGMNGVLPTNAVEILSDEEAVDDLVDVGDLLAEGFEKEETVSNRLIDANASGLPEGASVAQNSVEVGVAGAHTGQPPGTAAGSSQSGSALEHNVLQSVADSKINHNLHMYFPLGPRGLWCPSFFALIFVVVGLYSQTAPQRGRALVRWGGQPPAFTIKLRVRVSIFATSSSQGSPQMGDLMERQVILAASLGEQRFCLWTE</sequence>
<gene>
    <name evidence="3" type="ORF">GOP47_0022805</name>
</gene>
<keyword evidence="2" id="KW-0472">Membrane</keyword>
<keyword evidence="2" id="KW-0812">Transmembrane</keyword>
<keyword evidence="4" id="KW-1185">Reference proteome</keyword>
<protein>
    <submittedName>
        <fullName evidence="3">Uncharacterized protein</fullName>
    </submittedName>
</protein>
<keyword evidence="2" id="KW-1133">Transmembrane helix</keyword>
<dbReference type="Proteomes" id="UP000886520">
    <property type="component" value="Chromosome 22"/>
</dbReference>
<name>A0A9D4U8E9_ADICA</name>
<feature type="region of interest" description="Disordered" evidence="1">
    <location>
        <begin position="402"/>
        <end position="432"/>
    </location>
</feature>
<feature type="transmembrane region" description="Helical" evidence="2">
    <location>
        <begin position="587"/>
        <end position="605"/>
    </location>
</feature>
<dbReference type="EMBL" id="JABFUD020000022">
    <property type="protein sequence ID" value="KAI5062266.1"/>
    <property type="molecule type" value="Genomic_DNA"/>
</dbReference>
<evidence type="ECO:0000313" key="3">
    <source>
        <dbReference type="EMBL" id="KAI5062266.1"/>
    </source>
</evidence>
<proteinExistence type="predicted"/>
<evidence type="ECO:0000313" key="4">
    <source>
        <dbReference type="Proteomes" id="UP000886520"/>
    </source>
</evidence>